<keyword evidence="2" id="KW-0732">Signal</keyword>
<evidence type="ECO:0000313" key="4">
    <source>
        <dbReference type="Proteomes" id="UP000056453"/>
    </source>
</evidence>
<name>A0AAW3MSM5_9BURK</name>
<reference evidence="3 4" key="1">
    <citation type="submission" date="2015-11" db="EMBL/GenBank/DDBJ databases">
        <title>Expanding the genomic diversity of Burkholderia species for the development of highly accurate diagnostics.</title>
        <authorList>
            <person name="Sahl J."/>
            <person name="Keim P."/>
            <person name="Wagner D."/>
        </authorList>
    </citation>
    <scope>NUCLEOTIDE SEQUENCE [LARGE SCALE GENOMIC DNA]</scope>
    <source>
        <strain evidence="3 4">MSMB1808WGS</strain>
    </source>
</reference>
<accession>A0AAW3MSM5</accession>
<dbReference type="EMBL" id="LPBJ01000047">
    <property type="protein sequence ID" value="KVP97951.1"/>
    <property type="molecule type" value="Genomic_DNA"/>
</dbReference>
<feature type="chain" id="PRO_5043980262" description="Pilus assembly protein PilP" evidence="2">
    <location>
        <begin position="20"/>
        <end position="220"/>
    </location>
</feature>
<feature type="compositionally biased region" description="Polar residues" evidence="1">
    <location>
        <begin position="172"/>
        <end position="181"/>
    </location>
</feature>
<feature type="signal peptide" evidence="2">
    <location>
        <begin position="1"/>
        <end position="19"/>
    </location>
</feature>
<sequence length="220" mass="22694">MTGLLIASLFMAVSTGAHADVFGGGGGAQAGTLTDRLAALEKELKELKEKGGPVAPLTAAGAPVPGKAPAPGKPNLTLPPPMPGLEGLPAGGADERERLLVEKELTYEVLGTVNDMLLVREGDRRFVLSPKEFKAFEKEKRQKVVRKLKVEAASESDGGKLTFPQLQPVAQDATSTLNQAGQAVDQARAVEANGGQPPAPAAAPATIPGQARPASPVKKN</sequence>
<evidence type="ECO:0000313" key="3">
    <source>
        <dbReference type="EMBL" id="KVP97951.1"/>
    </source>
</evidence>
<comment type="caution">
    <text evidence="3">The sequence shown here is derived from an EMBL/GenBank/DDBJ whole genome shotgun (WGS) entry which is preliminary data.</text>
</comment>
<organism evidence="3 4">
    <name type="scientific">Burkholderia ubonensis</name>
    <dbReference type="NCBI Taxonomy" id="101571"/>
    <lineage>
        <taxon>Bacteria</taxon>
        <taxon>Pseudomonadati</taxon>
        <taxon>Pseudomonadota</taxon>
        <taxon>Betaproteobacteria</taxon>
        <taxon>Burkholderiales</taxon>
        <taxon>Burkholderiaceae</taxon>
        <taxon>Burkholderia</taxon>
        <taxon>Burkholderia cepacia complex</taxon>
    </lineage>
</organism>
<evidence type="ECO:0000256" key="2">
    <source>
        <dbReference type="SAM" id="SignalP"/>
    </source>
</evidence>
<keyword evidence="4" id="KW-1185">Reference proteome</keyword>
<feature type="region of interest" description="Disordered" evidence="1">
    <location>
        <begin position="53"/>
        <end position="74"/>
    </location>
</feature>
<dbReference type="AlphaFoldDB" id="A0AAW3MSM5"/>
<proteinExistence type="predicted"/>
<evidence type="ECO:0000256" key="1">
    <source>
        <dbReference type="SAM" id="MobiDB-lite"/>
    </source>
</evidence>
<gene>
    <name evidence="3" type="ORF">WJ96_05110</name>
</gene>
<protein>
    <recommendedName>
        <fullName evidence="5">Pilus assembly protein PilP</fullName>
    </recommendedName>
</protein>
<dbReference type="Proteomes" id="UP000056453">
    <property type="component" value="Unassembled WGS sequence"/>
</dbReference>
<evidence type="ECO:0008006" key="5">
    <source>
        <dbReference type="Google" id="ProtNLM"/>
    </source>
</evidence>
<feature type="region of interest" description="Disordered" evidence="1">
    <location>
        <begin position="172"/>
        <end position="220"/>
    </location>
</feature>
<dbReference type="RefSeq" id="WP_059924815.1">
    <property type="nucleotide sequence ID" value="NZ_LPBG01000047.1"/>
</dbReference>